<dbReference type="Pfam" id="PF19279">
    <property type="entry name" value="YegS_C"/>
    <property type="match status" value="1"/>
</dbReference>
<dbReference type="SUPFAM" id="SSF111331">
    <property type="entry name" value="NAD kinase/diacylglycerol kinase-like"/>
    <property type="match status" value="1"/>
</dbReference>
<dbReference type="EMBL" id="BARW01004994">
    <property type="protein sequence ID" value="GAI68870.1"/>
    <property type="molecule type" value="Genomic_DNA"/>
</dbReference>
<name>X1S087_9ZZZZ</name>
<proteinExistence type="predicted"/>
<evidence type="ECO:0000313" key="2">
    <source>
        <dbReference type="EMBL" id="GAI68870.1"/>
    </source>
</evidence>
<dbReference type="AlphaFoldDB" id="X1S087"/>
<gene>
    <name evidence="2" type="ORF">S12H4_11231</name>
</gene>
<dbReference type="InterPro" id="IPR016064">
    <property type="entry name" value="NAD/diacylglycerol_kinase_sf"/>
</dbReference>
<reference evidence="2" key="1">
    <citation type="journal article" date="2014" name="Front. Microbiol.">
        <title>High frequency of phylogenetically diverse reductive dehalogenase-homologous genes in deep subseafloor sedimentary metagenomes.</title>
        <authorList>
            <person name="Kawai M."/>
            <person name="Futagami T."/>
            <person name="Toyoda A."/>
            <person name="Takaki Y."/>
            <person name="Nishi S."/>
            <person name="Hori S."/>
            <person name="Arai W."/>
            <person name="Tsubouchi T."/>
            <person name="Morono Y."/>
            <person name="Uchiyama I."/>
            <person name="Ito T."/>
            <person name="Fujiyama A."/>
            <person name="Inagaki F."/>
            <person name="Takami H."/>
        </authorList>
    </citation>
    <scope>NUCLEOTIDE SEQUENCE</scope>
    <source>
        <strain evidence="2">Expedition CK06-06</strain>
    </source>
</reference>
<protein>
    <recommendedName>
        <fullName evidence="1">YegS/DAGK C-terminal domain-containing protein</fullName>
    </recommendedName>
</protein>
<feature type="domain" description="YegS/DAGK C-terminal" evidence="1">
    <location>
        <begin position="1"/>
        <end position="47"/>
    </location>
</feature>
<evidence type="ECO:0000259" key="1">
    <source>
        <dbReference type="Pfam" id="PF19279"/>
    </source>
</evidence>
<dbReference type="Gene3D" id="2.60.200.40">
    <property type="match status" value="1"/>
</dbReference>
<sequence length="49" mass="5527">RPAVKIFRTDFLRIESNKKISVQADGEIIKSLPANFELIPKALSVIVPY</sequence>
<comment type="caution">
    <text evidence="2">The sequence shown here is derived from an EMBL/GenBank/DDBJ whole genome shotgun (WGS) entry which is preliminary data.</text>
</comment>
<feature type="non-terminal residue" evidence="2">
    <location>
        <position position="1"/>
    </location>
</feature>
<organism evidence="2">
    <name type="scientific">marine sediment metagenome</name>
    <dbReference type="NCBI Taxonomy" id="412755"/>
    <lineage>
        <taxon>unclassified sequences</taxon>
        <taxon>metagenomes</taxon>
        <taxon>ecological metagenomes</taxon>
    </lineage>
</organism>
<accession>X1S087</accession>
<dbReference type="InterPro" id="IPR045540">
    <property type="entry name" value="YegS/DAGK_C"/>
</dbReference>